<keyword evidence="2" id="KW-0812">Transmembrane</keyword>
<protein>
    <submittedName>
        <fullName evidence="3">Uncharacterized protein</fullName>
    </submittedName>
</protein>
<evidence type="ECO:0000256" key="2">
    <source>
        <dbReference type="SAM" id="Phobius"/>
    </source>
</evidence>
<keyword evidence="2" id="KW-0472">Membrane</keyword>
<comment type="caution">
    <text evidence="3">The sequence shown here is derived from an EMBL/GenBank/DDBJ whole genome shotgun (WGS) entry which is preliminary data.</text>
</comment>
<sequence length="228" mass="23612">MTADATVIIGAAADAPQTEPDTGPFPPTQQRTWTMPKTFVTRQHVDQLGRFTVKAGAGIAFVAADVARSGGRAVKQAWLAMGAVPPTLRLLAVLGLLTLLGIVGSIALSDTPKLFCAIVIVPVCSVAFGALARGWVGRNGDVGAPRTDARDVDAAAAEIARSIAYVDKKLTVALGAIGTDRHQQAVIALVQAKTATDLALGEDTAAPLTVDDFRRRPRIQAGPSLVAS</sequence>
<feature type="transmembrane region" description="Helical" evidence="2">
    <location>
        <begin position="114"/>
        <end position="136"/>
    </location>
</feature>
<keyword evidence="2" id="KW-1133">Transmembrane helix</keyword>
<feature type="region of interest" description="Disordered" evidence="1">
    <location>
        <begin position="10"/>
        <end position="30"/>
    </location>
</feature>
<dbReference type="EMBL" id="JAPZPY010000001">
    <property type="protein sequence ID" value="MCZ8377638.1"/>
    <property type="molecule type" value="Genomic_DNA"/>
</dbReference>
<dbReference type="Proteomes" id="UP001142153">
    <property type="component" value="Unassembled WGS sequence"/>
</dbReference>
<feature type="transmembrane region" description="Helical" evidence="2">
    <location>
        <begin position="88"/>
        <end position="108"/>
    </location>
</feature>
<gene>
    <name evidence="3" type="ORF">O6P37_02055</name>
</gene>
<keyword evidence="4" id="KW-1185">Reference proteome</keyword>
<proteinExistence type="predicted"/>
<evidence type="ECO:0000313" key="4">
    <source>
        <dbReference type="Proteomes" id="UP001142153"/>
    </source>
</evidence>
<evidence type="ECO:0000256" key="1">
    <source>
        <dbReference type="SAM" id="MobiDB-lite"/>
    </source>
</evidence>
<accession>A0ABT4PM41</accession>
<organism evidence="3 4">
    <name type="scientific">Mycobacterium hippophais</name>
    <dbReference type="NCBI Taxonomy" id="3016340"/>
    <lineage>
        <taxon>Bacteria</taxon>
        <taxon>Bacillati</taxon>
        <taxon>Actinomycetota</taxon>
        <taxon>Actinomycetes</taxon>
        <taxon>Mycobacteriales</taxon>
        <taxon>Mycobacteriaceae</taxon>
        <taxon>Mycobacterium</taxon>
    </lineage>
</organism>
<name>A0ABT4PM41_9MYCO</name>
<dbReference type="RefSeq" id="WP_269892500.1">
    <property type="nucleotide sequence ID" value="NZ_JAPZPY010000001.1"/>
</dbReference>
<evidence type="ECO:0000313" key="3">
    <source>
        <dbReference type="EMBL" id="MCZ8377638.1"/>
    </source>
</evidence>
<reference evidence="3" key="1">
    <citation type="submission" date="2022-12" db="EMBL/GenBank/DDBJ databases">
        <authorList>
            <person name="Deng Y."/>
            <person name="Zhang Y.-Q."/>
        </authorList>
    </citation>
    <scope>NUCLEOTIDE SEQUENCE</scope>
    <source>
        <strain evidence="3">CPCC 205372</strain>
    </source>
</reference>